<dbReference type="Pfam" id="PF00890">
    <property type="entry name" value="FAD_binding_2"/>
    <property type="match status" value="1"/>
</dbReference>
<dbReference type="Gene3D" id="3.90.700.10">
    <property type="entry name" value="Succinate dehydrogenase/fumarate reductase flavoprotein, catalytic domain"/>
    <property type="match status" value="1"/>
</dbReference>
<comment type="caution">
    <text evidence="6">The sequence shown here is derived from an EMBL/GenBank/DDBJ whole genome shotgun (WGS) entry which is preliminary data.</text>
</comment>
<comment type="cofactor">
    <cofactor evidence="1">
        <name>FAD</name>
        <dbReference type="ChEBI" id="CHEBI:57692"/>
    </cofactor>
</comment>
<evidence type="ECO:0000256" key="3">
    <source>
        <dbReference type="ARBA" id="ARBA00022827"/>
    </source>
</evidence>
<dbReference type="PANTHER" id="PTHR43400">
    <property type="entry name" value="FUMARATE REDUCTASE"/>
    <property type="match status" value="1"/>
</dbReference>
<proteinExistence type="predicted"/>
<feature type="domain" description="FAD-dependent oxidoreductase 2 FAD-binding" evidence="5">
    <location>
        <begin position="6"/>
        <end position="230"/>
    </location>
</feature>
<keyword evidence="2" id="KW-0285">Flavoprotein</keyword>
<gene>
    <name evidence="6" type="ORF">TMUPMC115_0589</name>
</gene>
<evidence type="ECO:0000313" key="6">
    <source>
        <dbReference type="EMBL" id="KFN93191.1"/>
    </source>
</evidence>
<dbReference type="Gene3D" id="3.50.50.60">
    <property type="entry name" value="FAD/NAD(P)-binding domain"/>
    <property type="match status" value="1"/>
</dbReference>
<dbReference type="AlphaFoldDB" id="A0A091C5Q2"/>
<dbReference type="InterPro" id="IPR036188">
    <property type="entry name" value="FAD/NAD-bd_sf"/>
</dbReference>
<dbReference type="SUPFAM" id="SSF56425">
    <property type="entry name" value="Succinate dehydrogenase/fumarate reductase flavoprotein, catalytic domain"/>
    <property type="match status" value="1"/>
</dbReference>
<dbReference type="InterPro" id="IPR050315">
    <property type="entry name" value="FAD-oxidoreductase_2"/>
</dbReference>
<reference evidence="6 7" key="1">
    <citation type="submission" date="2014-08" db="EMBL/GenBank/DDBJ databases">
        <title>Genome sequence of Tetragenococcus muriaticus.</title>
        <authorList>
            <person name="Chuea-nongthon C."/>
            <person name="Rodtong S."/>
            <person name="Yongsawatdigul J."/>
            <person name="Steele J.L."/>
            <person name="Liu X.-y."/>
            <person name="Speers J."/>
            <person name="Glasner J.D."/>
            <person name="Neeno-Eckwall E.C."/>
        </authorList>
    </citation>
    <scope>NUCLEOTIDE SEQUENCE [LARGE SCALE GENOMIC DNA]</scope>
    <source>
        <strain evidence="6 7">PMC-11-5</strain>
    </source>
</reference>
<dbReference type="InterPro" id="IPR003953">
    <property type="entry name" value="FAD-dep_OxRdtase_2_FAD-bd"/>
</dbReference>
<dbReference type="Proteomes" id="UP000029380">
    <property type="component" value="Unassembled WGS sequence"/>
</dbReference>
<evidence type="ECO:0000313" key="7">
    <source>
        <dbReference type="Proteomes" id="UP000029380"/>
    </source>
</evidence>
<keyword evidence="4" id="KW-0560">Oxidoreductase</keyword>
<accession>A0A091C5Q2</accession>
<dbReference type="SUPFAM" id="SSF51905">
    <property type="entry name" value="FAD/NAD(P)-binding domain"/>
    <property type="match status" value="1"/>
</dbReference>
<dbReference type="EMBL" id="JPVU01000056">
    <property type="protein sequence ID" value="KFN93191.1"/>
    <property type="molecule type" value="Genomic_DNA"/>
</dbReference>
<evidence type="ECO:0000259" key="5">
    <source>
        <dbReference type="Pfam" id="PF00890"/>
    </source>
</evidence>
<evidence type="ECO:0000256" key="1">
    <source>
        <dbReference type="ARBA" id="ARBA00001974"/>
    </source>
</evidence>
<sequence>MVGRGRKGQKITIHAKAVILTTGGFGANTQMLKKYNTYWTQIDDDIKTSNAPSITGDGILLGQSANAGLTGMGFSQMMPVSDPNTGALFSGLQVPPANFVMVNQQGKRFVNEYESRDVLSNAAINNGGLFYLIADEEIKKTAYNTSQEKIDQQVAEGTLFKGDTIEDLALQINIEPEILTKTIEEYNSYVDRGKDLAFGKNVFDLKVEKAPFYATPRKPAIHHTMGGLKT</sequence>
<evidence type="ECO:0000256" key="4">
    <source>
        <dbReference type="ARBA" id="ARBA00023002"/>
    </source>
</evidence>
<organism evidence="6 7">
    <name type="scientific">Tetragenococcus muriaticus PMC-11-5</name>
    <dbReference type="NCBI Taxonomy" id="1302649"/>
    <lineage>
        <taxon>Bacteria</taxon>
        <taxon>Bacillati</taxon>
        <taxon>Bacillota</taxon>
        <taxon>Bacilli</taxon>
        <taxon>Lactobacillales</taxon>
        <taxon>Enterococcaceae</taxon>
        <taxon>Tetragenococcus</taxon>
    </lineage>
</organism>
<dbReference type="PANTHER" id="PTHR43400:SF7">
    <property type="entry name" value="FAD-DEPENDENT OXIDOREDUCTASE 2 FAD BINDING DOMAIN-CONTAINING PROTEIN"/>
    <property type="match status" value="1"/>
</dbReference>
<dbReference type="PATRIC" id="fig|1302649.3.peg.596"/>
<protein>
    <submittedName>
        <fullName evidence="6">Fumarate reductase flavoprotein subunit</fullName>
    </submittedName>
</protein>
<evidence type="ECO:0000256" key="2">
    <source>
        <dbReference type="ARBA" id="ARBA00022630"/>
    </source>
</evidence>
<name>A0A091C5Q2_9ENTE</name>
<dbReference type="GO" id="GO:0033765">
    <property type="term" value="F:steroid dehydrogenase activity, acting on the CH-CH group of donors"/>
    <property type="evidence" value="ECO:0007669"/>
    <property type="project" value="UniProtKB-ARBA"/>
</dbReference>
<dbReference type="InterPro" id="IPR027477">
    <property type="entry name" value="Succ_DH/fumarate_Rdtase_cat_sf"/>
</dbReference>
<keyword evidence="3" id="KW-0274">FAD</keyword>